<organism evidence="2 3">
    <name type="scientific">Cirrhinus molitorella</name>
    <name type="common">mud carp</name>
    <dbReference type="NCBI Taxonomy" id="172907"/>
    <lineage>
        <taxon>Eukaryota</taxon>
        <taxon>Metazoa</taxon>
        <taxon>Chordata</taxon>
        <taxon>Craniata</taxon>
        <taxon>Vertebrata</taxon>
        <taxon>Euteleostomi</taxon>
        <taxon>Actinopterygii</taxon>
        <taxon>Neopterygii</taxon>
        <taxon>Teleostei</taxon>
        <taxon>Ostariophysi</taxon>
        <taxon>Cypriniformes</taxon>
        <taxon>Cyprinidae</taxon>
        <taxon>Labeoninae</taxon>
        <taxon>Labeonini</taxon>
        <taxon>Cirrhinus</taxon>
    </lineage>
</organism>
<feature type="chain" id="PRO_5046145576" evidence="1">
    <location>
        <begin position="27"/>
        <end position="91"/>
    </location>
</feature>
<comment type="caution">
    <text evidence="2">The sequence shown here is derived from an EMBL/GenBank/DDBJ whole genome shotgun (WGS) entry which is preliminary data.</text>
</comment>
<dbReference type="EMBL" id="JAYMGO010000003">
    <property type="protein sequence ID" value="KAL1279160.1"/>
    <property type="molecule type" value="Genomic_DNA"/>
</dbReference>
<evidence type="ECO:0000256" key="1">
    <source>
        <dbReference type="SAM" id="SignalP"/>
    </source>
</evidence>
<gene>
    <name evidence="2" type="ORF">QQF64_025833</name>
</gene>
<feature type="signal peptide" evidence="1">
    <location>
        <begin position="1"/>
        <end position="26"/>
    </location>
</feature>
<dbReference type="InterPro" id="IPR040958">
    <property type="entry name" value="SNAD1"/>
</dbReference>
<evidence type="ECO:0000313" key="2">
    <source>
        <dbReference type="EMBL" id="KAL1279160.1"/>
    </source>
</evidence>
<reference evidence="2 3" key="1">
    <citation type="submission" date="2023-09" db="EMBL/GenBank/DDBJ databases">
        <authorList>
            <person name="Wang M."/>
        </authorList>
    </citation>
    <scope>NUCLEOTIDE SEQUENCE [LARGE SCALE GENOMIC DNA]</scope>
    <source>
        <strain evidence="2">GT-2023</strain>
        <tissue evidence="2">Liver</tissue>
    </source>
</reference>
<accession>A0ABR3NRL3</accession>
<keyword evidence="3" id="KW-1185">Reference proteome</keyword>
<dbReference type="Proteomes" id="UP001558613">
    <property type="component" value="Unassembled WGS sequence"/>
</dbReference>
<name>A0ABR3NRL3_9TELE</name>
<protein>
    <submittedName>
        <fullName evidence="2">Uncharacterized protein</fullName>
    </submittedName>
</protein>
<dbReference type="Pfam" id="PF18744">
    <property type="entry name" value="SNAD1"/>
    <property type="match status" value="1"/>
</dbReference>
<evidence type="ECO:0000313" key="3">
    <source>
        <dbReference type="Proteomes" id="UP001558613"/>
    </source>
</evidence>
<proteinExistence type="predicted"/>
<keyword evidence="1" id="KW-0732">Signal</keyword>
<sequence length="91" mass="10349">MASVVPLRGLVVFLCLLHLHVQGIHCVNTVCLEKMTQYFYDNVQPSQGRQNFQYALAIAVNQDQCNNVQSDIRTEFSVEDALNVNLSWTTF</sequence>